<evidence type="ECO:0000313" key="2">
    <source>
        <dbReference type="Proteomes" id="UP000809910"/>
    </source>
</evidence>
<gene>
    <name evidence="1" type="ORF">I5282_03240</name>
</gene>
<dbReference type="SUPFAM" id="SSF56925">
    <property type="entry name" value="OMPA-like"/>
    <property type="match status" value="1"/>
</dbReference>
<proteinExistence type="predicted"/>
<dbReference type="EMBL" id="JADWVN010000006">
    <property type="protein sequence ID" value="MBL7525589.1"/>
    <property type="molecule type" value="Genomic_DNA"/>
</dbReference>
<keyword evidence="2" id="KW-1185">Reference proteome</keyword>
<name>A0ABS1W899_9GAMM</name>
<organism evidence="1 2">
    <name type="scientific">Legionella bononiensis</name>
    <dbReference type="NCBI Taxonomy" id="2793102"/>
    <lineage>
        <taxon>Bacteria</taxon>
        <taxon>Pseudomonadati</taxon>
        <taxon>Pseudomonadota</taxon>
        <taxon>Gammaproteobacteria</taxon>
        <taxon>Legionellales</taxon>
        <taxon>Legionellaceae</taxon>
        <taxon>Legionella</taxon>
    </lineage>
</organism>
<comment type="caution">
    <text evidence="1">The sequence shown here is derived from an EMBL/GenBank/DDBJ whole genome shotgun (WGS) entry which is preliminary data.</text>
</comment>
<accession>A0ABS1W899</accession>
<dbReference type="Proteomes" id="UP000809910">
    <property type="component" value="Unassembled WGS sequence"/>
</dbReference>
<dbReference type="InterPro" id="IPR011250">
    <property type="entry name" value="OMP/PagP_B-barrel"/>
</dbReference>
<evidence type="ECO:0000313" key="1">
    <source>
        <dbReference type="EMBL" id="MBL7525589.1"/>
    </source>
</evidence>
<protein>
    <submittedName>
        <fullName evidence="1">Porin family protein</fullName>
    </submittedName>
</protein>
<dbReference type="Gene3D" id="2.40.160.20">
    <property type="match status" value="1"/>
</dbReference>
<reference evidence="1 2" key="1">
    <citation type="submission" date="2020-12" db="EMBL/GenBank/DDBJ databases">
        <title>WGS of Legionella: environmental sample.</title>
        <authorList>
            <person name="Cristino S."/>
            <person name="Girolamini L."/>
            <person name="Salaris S."/>
            <person name="Pascale M.R."/>
            <person name="Mazzotta M."/>
            <person name="Orsini M."/>
            <person name="Grottola A."/>
        </authorList>
    </citation>
    <scope>NUCLEOTIDE SEQUENCE [LARGE SCALE GENOMIC DNA]</scope>
    <source>
        <strain evidence="1 2">30cs62</strain>
    </source>
</reference>
<sequence>MLSLFVVVSSTDVVSGTMGTHPIAPWNYIATLSAGPVWQDGGETQTFFLTPDIEKTYAANKSSHTLADGEFFLGIQKKLYNSFSGQLGIAFATTGKARLNGGIWDDADPEFNNFVYSYKVQHSHIALKGKLLSDLGFIVTPWISASVGAGFNRASDFFNRPVIFEALPTPDFDSHNKTTLTYTLGAGVQKALNQNWQMGIGYEFADWGKSQLGRAFGQTLGTGLSLNHFYTHGVMLNITVVAG</sequence>